<feature type="chain" id="PRO_5006131766" evidence="2">
    <location>
        <begin position="23"/>
        <end position="1000"/>
    </location>
</feature>
<dbReference type="STRING" id="665126.ABB55_22835"/>
<dbReference type="Gene3D" id="3.40.50.1460">
    <property type="match status" value="1"/>
</dbReference>
<dbReference type="EMBL" id="LJYW01000001">
    <property type="protein sequence ID" value="KPL54709.1"/>
    <property type="molecule type" value="Genomic_DNA"/>
</dbReference>
<organism evidence="3 4">
    <name type="scientific">Prosthecodimorpha hirschii</name>
    <dbReference type="NCBI Taxonomy" id="665126"/>
    <lineage>
        <taxon>Bacteria</taxon>
        <taxon>Pseudomonadati</taxon>
        <taxon>Pseudomonadota</taxon>
        <taxon>Alphaproteobacteria</taxon>
        <taxon>Hyphomicrobiales</taxon>
        <taxon>Ancalomicrobiaceae</taxon>
        <taxon>Prosthecodimorpha</taxon>
    </lineage>
</organism>
<dbReference type="PROSITE" id="PS50082">
    <property type="entry name" value="WD_REPEATS_2"/>
    <property type="match status" value="1"/>
</dbReference>
<dbReference type="InterPro" id="IPR029030">
    <property type="entry name" value="Caspase-like_dom_sf"/>
</dbReference>
<dbReference type="PANTHER" id="PTHR19879:SF9">
    <property type="entry name" value="TRANSCRIPTION INITIATION FACTOR TFIID SUBUNIT 5"/>
    <property type="match status" value="1"/>
</dbReference>
<proteinExistence type="predicted"/>
<keyword evidence="4" id="KW-1185">Reference proteome</keyword>
<feature type="signal peptide" evidence="2">
    <location>
        <begin position="1"/>
        <end position="22"/>
    </location>
</feature>
<reference evidence="3 4" key="1">
    <citation type="submission" date="2015-09" db="EMBL/GenBank/DDBJ databases">
        <authorList>
            <person name="Jackson K.R."/>
            <person name="Lunt B.L."/>
            <person name="Fisher J.N.B."/>
            <person name="Gardner A.V."/>
            <person name="Bailey M.E."/>
            <person name="Deus L.M."/>
            <person name="Earl A.S."/>
            <person name="Gibby P.D."/>
            <person name="Hartmann K.A."/>
            <person name="Liu J.E."/>
            <person name="Manci A.M."/>
            <person name="Nielsen D.A."/>
            <person name="Solomon M.B."/>
            <person name="Breakwell D.P."/>
            <person name="Burnett S.H."/>
            <person name="Grose J.H."/>
        </authorList>
    </citation>
    <scope>NUCLEOTIDE SEQUENCE [LARGE SCALE GENOMIC DNA]</scope>
    <source>
        <strain evidence="3 4">16</strain>
    </source>
</reference>
<evidence type="ECO:0000256" key="2">
    <source>
        <dbReference type="SAM" id="SignalP"/>
    </source>
</evidence>
<dbReference type="InterPro" id="IPR036322">
    <property type="entry name" value="WD40_repeat_dom_sf"/>
</dbReference>
<dbReference type="InterPro" id="IPR001680">
    <property type="entry name" value="WD40_rpt"/>
</dbReference>
<protein>
    <submittedName>
        <fullName evidence="3">Uncharacterized protein</fullName>
    </submittedName>
</protein>
<dbReference type="Pfam" id="PF00400">
    <property type="entry name" value="WD40"/>
    <property type="match status" value="1"/>
</dbReference>
<evidence type="ECO:0000313" key="4">
    <source>
        <dbReference type="Proteomes" id="UP000048984"/>
    </source>
</evidence>
<keyword evidence="2" id="KW-0732">Signal</keyword>
<keyword evidence="1" id="KW-0853">WD repeat</keyword>
<feature type="repeat" description="WD" evidence="1">
    <location>
        <begin position="76"/>
        <end position="117"/>
    </location>
</feature>
<dbReference type="SUPFAM" id="SSF75011">
    <property type="entry name" value="3-carboxy-cis,cis-mucoante lactonizing enzyme"/>
    <property type="match status" value="1"/>
</dbReference>
<dbReference type="Proteomes" id="UP000048984">
    <property type="component" value="Unassembled WGS sequence"/>
</dbReference>
<dbReference type="Gene3D" id="2.130.10.10">
    <property type="entry name" value="YVTN repeat-like/Quinoprotein amine dehydrogenase"/>
    <property type="match status" value="3"/>
</dbReference>
<dbReference type="PANTHER" id="PTHR19879">
    <property type="entry name" value="TRANSCRIPTION INITIATION FACTOR TFIID"/>
    <property type="match status" value="1"/>
</dbReference>
<dbReference type="SUPFAM" id="SSF52129">
    <property type="entry name" value="Caspase-like"/>
    <property type="match status" value="1"/>
</dbReference>
<evidence type="ECO:0000313" key="3">
    <source>
        <dbReference type="EMBL" id="KPL54709.1"/>
    </source>
</evidence>
<dbReference type="SMART" id="SM00320">
    <property type="entry name" value="WD40"/>
    <property type="match status" value="5"/>
</dbReference>
<dbReference type="SUPFAM" id="SSF50978">
    <property type="entry name" value="WD40 repeat-like"/>
    <property type="match status" value="1"/>
</dbReference>
<dbReference type="AlphaFoldDB" id="A0A0P6VSM8"/>
<evidence type="ECO:0000256" key="1">
    <source>
        <dbReference type="PROSITE-ProRule" id="PRU00221"/>
    </source>
</evidence>
<dbReference type="RefSeq" id="WP_054360875.1">
    <property type="nucleotide sequence ID" value="NZ_LJYW01000001.1"/>
</dbReference>
<gene>
    <name evidence="3" type="ORF">ABB55_22835</name>
</gene>
<comment type="caution">
    <text evidence="3">The sequence shown here is derived from an EMBL/GenBank/DDBJ whole genome shotgun (WGS) entry which is preliminary data.</text>
</comment>
<sequence>MDRKLLLSVVLGATFWAGAAQARDLASMSGEEITALQRRLTDAACYSGAIDGRANEALSRAVATCPTQDPVLRIETGMHTAIIWPFGVDQNCTVMATGSYDKSVRLWSLPDGRPIETLRLPIGPAEGGKLYVATLSADGRYVAAGGWDAGWDKGLKAGVYVFDRTARTLRRLGGFENVMHSLAFSPDGSRLAVGLSGQNGIRILDVATGRELAADRDYKGEVYGLKFDRDGALVSVSYDNFIRRYDAGGKLTARARLPETTKPQSLAFDPTGQRIAVAYYKNLAVTYLDARTLAVTGKSETGGLTSGDLFSVTWANDGRTIYTAGSAGNPTIVRRLTPDGKRIGNDSPASNNSIMGLQPCGSKAIFTSSDPSIGTVDPDGRVTTLQGVRILDARTKFGDAFAVSQDGRTLRFGLGIGAKDPVVFDLDGGRLTDSPGVPAGLSGPSTVGFRIDKWQDDTAPTFEGKPIALDNYEVSRSLVTRPDRSGFLIGTGWSLRAYDAKGTPRWKVPVPGTAWGVNFAQNGRVILAAHGDGTIRWYRWSDGKELLALFIDVPTRRWVAWTPTGYYTASAGGEDLIGWHVNRGWNQLADFFPAARFRDRFNRPDVVAKVLDTLDEDQAVVAANAVAKRKPDNAVSIETQLPPVISVVPPAGGTNFTGQELTLEYELRSPSGLPVTGIDVLIDGRAGDATRGIARTDGKPIDTGKGRITVTLPQRDVEVSLIARAGDKTSEPARVKLAYAGQKQDPAALLKPKLYVLAVGVAKYQDSSVEPLGLPGKDASDFAKAMLAQKGGIYGDVVVRSLIDGDATRDGIVEGLEWLEKQVTSRDIGMIFLAGHGYLDNAGAFWFLPVDASISKLRSRGINKEDIRSTLSRLAGKAVLFLDACHAAGVSADKTRGSVDINGVVNELAASENGVVVFGSSTGKELSIENAAWGNGAFTKAVIEGIAEGKADLLKNGVITLSELDVYVAERVKVLTDGRQHPVMSKPGTIPDFSIAIQKR</sequence>
<accession>A0A0P6VSM8</accession>
<name>A0A0P6VSM8_9HYPH</name>
<dbReference type="InterPro" id="IPR015943">
    <property type="entry name" value="WD40/YVTN_repeat-like_dom_sf"/>
</dbReference>
<reference evidence="3 4" key="2">
    <citation type="submission" date="2015-10" db="EMBL/GenBank/DDBJ databases">
        <title>Draft Genome Sequence of Prosthecomicrobium hirschii ATCC 27832.</title>
        <authorList>
            <person name="Daniel J."/>
            <person name="Givan S.A."/>
            <person name="Brun Y.V."/>
            <person name="Brown P.J."/>
        </authorList>
    </citation>
    <scope>NUCLEOTIDE SEQUENCE [LARGE SCALE GENOMIC DNA]</scope>
    <source>
        <strain evidence="3 4">16</strain>
    </source>
</reference>